<dbReference type="InterPro" id="IPR036513">
    <property type="entry name" value="STAS_dom_sf"/>
</dbReference>
<dbReference type="EMBL" id="JBHUOS010000016">
    <property type="protein sequence ID" value="MFD2917869.1"/>
    <property type="molecule type" value="Genomic_DNA"/>
</dbReference>
<reference evidence="2" key="1">
    <citation type="journal article" date="2019" name="Int. J. Syst. Evol. Microbiol.">
        <title>The Global Catalogue of Microorganisms (GCM) 10K type strain sequencing project: providing services to taxonomists for standard genome sequencing and annotation.</title>
        <authorList>
            <consortium name="The Broad Institute Genomics Platform"/>
            <consortium name="The Broad Institute Genome Sequencing Center for Infectious Disease"/>
            <person name="Wu L."/>
            <person name="Ma J."/>
        </authorList>
    </citation>
    <scope>NUCLEOTIDE SEQUENCE [LARGE SCALE GENOMIC DNA]</scope>
    <source>
        <strain evidence="2">KCTC 32514</strain>
    </source>
</reference>
<evidence type="ECO:0000313" key="2">
    <source>
        <dbReference type="Proteomes" id="UP001597548"/>
    </source>
</evidence>
<dbReference type="SUPFAM" id="SSF52091">
    <property type="entry name" value="SpoIIaa-like"/>
    <property type="match status" value="1"/>
</dbReference>
<dbReference type="Proteomes" id="UP001597548">
    <property type="component" value="Unassembled WGS sequence"/>
</dbReference>
<proteinExistence type="predicted"/>
<dbReference type="RefSeq" id="WP_194506915.1">
    <property type="nucleotide sequence ID" value="NZ_JADILU010000002.1"/>
</dbReference>
<organism evidence="1 2">
    <name type="scientific">Psychroserpens luteus</name>
    <dbReference type="NCBI Taxonomy" id="1434066"/>
    <lineage>
        <taxon>Bacteria</taxon>
        <taxon>Pseudomonadati</taxon>
        <taxon>Bacteroidota</taxon>
        <taxon>Flavobacteriia</taxon>
        <taxon>Flavobacteriales</taxon>
        <taxon>Flavobacteriaceae</taxon>
        <taxon>Psychroserpens</taxon>
    </lineage>
</organism>
<evidence type="ECO:0000313" key="1">
    <source>
        <dbReference type="EMBL" id="MFD2917869.1"/>
    </source>
</evidence>
<protein>
    <recommendedName>
        <fullName evidence="3">STAS/SEC14 domain-containing protein</fullName>
    </recommendedName>
</protein>
<gene>
    <name evidence="1" type="ORF">ACFS29_19605</name>
</gene>
<sequence length="139" mass="16466">MSIVDFPYYEDLIFKKTIDIGDLYFFKKFVVCEFNEGININFDNFNEAKIEIEKQYGNTSFGFISNRIHSYSILVTDAPIFNEIFKNLKAYATVTYSELASKVFEIENHFFNFNRRNFDNLEDAIQWIEYHLKETAASI</sequence>
<comment type="caution">
    <text evidence="1">The sequence shown here is derived from an EMBL/GenBank/DDBJ whole genome shotgun (WGS) entry which is preliminary data.</text>
</comment>
<accession>A0ABW5ZXV0</accession>
<evidence type="ECO:0008006" key="3">
    <source>
        <dbReference type="Google" id="ProtNLM"/>
    </source>
</evidence>
<name>A0ABW5ZXV0_9FLAO</name>
<keyword evidence="2" id="KW-1185">Reference proteome</keyword>